<dbReference type="Proteomes" id="UP000314980">
    <property type="component" value="Unassembled WGS sequence"/>
</dbReference>
<evidence type="ECO:0000256" key="3">
    <source>
        <dbReference type="ARBA" id="ARBA00022771"/>
    </source>
</evidence>
<dbReference type="GO" id="GO:0045087">
    <property type="term" value="P:innate immune response"/>
    <property type="evidence" value="ECO:0007669"/>
    <property type="project" value="UniProtKB-KW"/>
</dbReference>
<dbReference type="Gene3D" id="4.10.830.40">
    <property type="match status" value="1"/>
</dbReference>
<evidence type="ECO:0000259" key="10">
    <source>
        <dbReference type="PROSITE" id="PS50119"/>
    </source>
</evidence>
<dbReference type="InterPro" id="IPR006574">
    <property type="entry name" value="PRY"/>
</dbReference>
<dbReference type="PANTHER" id="PTHR25465">
    <property type="entry name" value="B-BOX DOMAIN CONTAINING"/>
    <property type="match status" value="1"/>
</dbReference>
<keyword evidence="7" id="KW-0175">Coiled coil</keyword>
<feature type="domain" description="RING-type" evidence="9">
    <location>
        <begin position="29"/>
        <end position="69"/>
    </location>
</feature>
<dbReference type="InterPro" id="IPR058030">
    <property type="entry name" value="TRIM8/14/16/25/29/45/65_CC"/>
</dbReference>
<dbReference type="Pfam" id="PF13445">
    <property type="entry name" value="zf-RING_UBOX"/>
    <property type="match status" value="1"/>
</dbReference>
<evidence type="ECO:0000256" key="4">
    <source>
        <dbReference type="ARBA" id="ARBA00022833"/>
    </source>
</evidence>
<dbReference type="SUPFAM" id="SSF57850">
    <property type="entry name" value="RING/U-box"/>
    <property type="match status" value="1"/>
</dbReference>
<reference evidence="13" key="1">
    <citation type="submission" date="2015-09" db="EMBL/GenBank/DDBJ databases">
        <authorList>
            <person name="Sai Rama Sridatta P."/>
        </authorList>
    </citation>
    <scope>NUCLEOTIDE SEQUENCE [LARGE SCALE GENOMIC DNA]</scope>
</reference>
<dbReference type="Gene3D" id="3.30.160.60">
    <property type="entry name" value="Classic Zinc Finger"/>
    <property type="match status" value="1"/>
</dbReference>
<dbReference type="PROSITE" id="PS50119">
    <property type="entry name" value="ZF_BBOX"/>
    <property type="match status" value="1"/>
</dbReference>
<dbReference type="Gene3D" id="3.30.40.10">
    <property type="entry name" value="Zinc/RING finger domain, C3HC4 (zinc finger)"/>
    <property type="match status" value="1"/>
</dbReference>
<dbReference type="Pfam" id="PF25600">
    <property type="entry name" value="TRIM_CC"/>
    <property type="match status" value="1"/>
</dbReference>
<dbReference type="PROSITE" id="PS50089">
    <property type="entry name" value="ZF_RING_2"/>
    <property type="match status" value="1"/>
</dbReference>
<accession>A0A4W6FHB8</accession>
<dbReference type="InterPro" id="IPR013320">
    <property type="entry name" value="ConA-like_dom_sf"/>
</dbReference>
<dbReference type="PANTHER" id="PTHR25465:SF32">
    <property type="entry name" value="BLOODTHIRSTY-RELATED GENE FAMILY, MEMBER 16 ISOFORM X1-RELATED"/>
    <property type="match status" value="1"/>
</dbReference>
<dbReference type="InterPro" id="IPR017907">
    <property type="entry name" value="Znf_RING_CS"/>
</dbReference>
<dbReference type="CDD" id="cd19769">
    <property type="entry name" value="Bbox2_TRIM16-like"/>
    <property type="match status" value="1"/>
</dbReference>
<dbReference type="Gene3D" id="2.60.120.920">
    <property type="match status" value="1"/>
</dbReference>
<dbReference type="InterPro" id="IPR003877">
    <property type="entry name" value="SPRY_dom"/>
</dbReference>
<evidence type="ECO:0000256" key="5">
    <source>
        <dbReference type="ARBA" id="ARBA00022859"/>
    </source>
</evidence>
<dbReference type="SMART" id="SM00336">
    <property type="entry name" value="BBOX"/>
    <property type="match status" value="1"/>
</dbReference>
<dbReference type="Pfam" id="PF13765">
    <property type="entry name" value="PRY"/>
    <property type="match status" value="1"/>
</dbReference>
<dbReference type="GO" id="GO:0005737">
    <property type="term" value="C:cytoplasm"/>
    <property type="evidence" value="ECO:0007669"/>
    <property type="project" value="UniProtKB-ARBA"/>
</dbReference>
<keyword evidence="1" id="KW-0399">Innate immunity</keyword>
<evidence type="ECO:0000256" key="2">
    <source>
        <dbReference type="ARBA" id="ARBA00022723"/>
    </source>
</evidence>
<keyword evidence="3 6" id="KW-0863">Zinc-finger</keyword>
<dbReference type="InterPro" id="IPR003879">
    <property type="entry name" value="Butyrophylin_SPRY"/>
</dbReference>
<keyword evidence="2" id="KW-0479">Metal-binding</keyword>
<evidence type="ECO:0000313" key="12">
    <source>
        <dbReference type="Ensembl" id="ENSLCAP00010050374.1"/>
    </source>
</evidence>
<dbReference type="AlphaFoldDB" id="A0A4W6FHB8"/>
<evidence type="ECO:0000313" key="13">
    <source>
        <dbReference type="Proteomes" id="UP000314980"/>
    </source>
</evidence>
<dbReference type="SMART" id="SM00184">
    <property type="entry name" value="RING"/>
    <property type="match status" value="1"/>
</dbReference>
<name>A0A4W6FHB8_LATCA</name>
<dbReference type="PRINTS" id="PR01407">
    <property type="entry name" value="BUTYPHLNCDUF"/>
</dbReference>
<dbReference type="Ensembl" id="ENSLCAT00010051688.1">
    <property type="protein sequence ID" value="ENSLCAP00010050374.1"/>
    <property type="gene ID" value="ENSLCAG00010023504.1"/>
</dbReference>
<keyword evidence="4" id="KW-0862">Zinc</keyword>
<dbReference type="Pfam" id="PF00643">
    <property type="entry name" value="zf-B_box"/>
    <property type="match status" value="1"/>
</dbReference>
<sequence>MLTTSPLLFFSSLDMASANISLSEEQFKCSICLDVFTEPASIPCGHNYCKACITGYWALKDFNHCPMCNQMFDRIPELCVNTEFRDMLAHFNRTRAAGDDGDLPAQPGEVPCDHCEGMKRKALKSCLVCLASYCNNHLQPHHTIKAYKWHKLINPVENLENRVCKKHNKVTEFFCRKDQSCVCVSCLGDDHAMHDAVSVEEELKERKTKLKHLKTEVNQTLNNKCIISNMIQKSMKEGRKEVETTKAEIAKAFAALVATIETEKVKLIELLEEKQKGAEEQAEALIRHLKLEIVQNHQMNTKLEELSKTDDDFRLLWDLPSITSPSPSTSKHCFIPTTKTLQHVETMRNMVAKIEEMLSKHMGDLFGEVILAVKEVPVEELLDTQTQTVFDDELGKIQKQYAIKVTLDPNTAHPSLILSEDRKQVRDGGTKRTVPDNSARFDTLHFVLGNEGFSSGKFYYEVRLQEQTGWEIGVTRESINKKGVNLSLSPENGCWTLGSYWGHCQANTNPPVILALSTKPQKVGVFVDYEGGLVSFYDVDTRALIYSFTQCAFTGGASLLSRLSSFGFYSSTPTKTTIYPIFRPSSEKGSDSTPLQITPVRYTKGK</sequence>
<dbReference type="STRING" id="8187.ENSLCAP00010050374"/>
<dbReference type="InterPro" id="IPR001841">
    <property type="entry name" value="Znf_RING"/>
</dbReference>
<dbReference type="GeneTree" id="ENSGT01040000240385"/>
<evidence type="ECO:0000256" key="7">
    <source>
        <dbReference type="SAM" id="Coils"/>
    </source>
</evidence>
<dbReference type="Pfam" id="PF00622">
    <property type="entry name" value="SPRY"/>
    <property type="match status" value="1"/>
</dbReference>
<dbReference type="PROSITE" id="PS50188">
    <property type="entry name" value="B302_SPRY"/>
    <property type="match status" value="1"/>
</dbReference>
<feature type="domain" description="B box-type" evidence="10">
    <location>
        <begin position="159"/>
        <end position="199"/>
    </location>
</feature>
<dbReference type="InParanoid" id="A0A4W6FHB8"/>
<feature type="signal peptide" evidence="8">
    <location>
        <begin position="1"/>
        <end position="18"/>
    </location>
</feature>
<dbReference type="InterPro" id="IPR027370">
    <property type="entry name" value="Znf-RING_euk"/>
</dbReference>
<dbReference type="InterPro" id="IPR000315">
    <property type="entry name" value="Znf_B-box"/>
</dbReference>
<proteinExistence type="predicted"/>
<evidence type="ECO:0000259" key="11">
    <source>
        <dbReference type="PROSITE" id="PS50188"/>
    </source>
</evidence>
<evidence type="ECO:0000256" key="8">
    <source>
        <dbReference type="SAM" id="SignalP"/>
    </source>
</evidence>
<reference evidence="12" key="3">
    <citation type="submission" date="2025-09" db="UniProtKB">
        <authorList>
            <consortium name="Ensembl"/>
        </authorList>
    </citation>
    <scope>IDENTIFICATION</scope>
</reference>
<dbReference type="SUPFAM" id="SSF57845">
    <property type="entry name" value="B-box zinc-binding domain"/>
    <property type="match status" value="1"/>
</dbReference>
<dbReference type="SUPFAM" id="SSF49899">
    <property type="entry name" value="Concanavalin A-like lectins/glucanases"/>
    <property type="match status" value="1"/>
</dbReference>
<reference evidence="12" key="2">
    <citation type="submission" date="2025-08" db="UniProtKB">
        <authorList>
            <consortium name="Ensembl"/>
        </authorList>
    </citation>
    <scope>IDENTIFICATION</scope>
</reference>
<feature type="coiled-coil region" evidence="7">
    <location>
        <begin position="196"/>
        <end position="223"/>
    </location>
</feature>
<dbReference type="CDD" id="cd13733">
    <property type="entry name" value="SPRY_PRY_C-I_1"/>
    <property type="match status" value="1"/>
</dbReference>
<dbReference type="GO" id="GO:0008270">
    <property type="term" value="F:zinc ion binding"/>
    <property type="evidence" value="ECO:0007669"/>
    <property type="project" value="UniProtKB-KW"/>
</dbReference>
<dbReference type="InterPro" id="IPR001870">
    <property type="entry name" value="B30.2/SPRY"/>
</dbReference>
<keyword evidence="8" id="KW-0732">Signal</keyword>
<dbReference type="InterPro" id="IPR043136">
    <property type="entry name" value="B30.2/SPRY_sf"/>
</dbReference>
<keyword evidence="5" id="KW-0391">Immunity</keyword>
<dbReference type="SMART" id="SM00449">
    <property type="entry name" value="SPRY"/>
    <property type="match status" value="1"/>
</dbReference>
<dbReference type="SMART" id="SM00589">
    <property type="entry name" value="PRY"/>
    <property type="match status" value="1"/>
</dbReference>
<protein>
    <submittedName>
        <fullName evidence="12">Uncharacterized protein</fullName>
    </submittedName>
</protein>
<keyword evidence="13" id="KW-1185">Reference proteome</keyword>
<evidence type="ECO:0000256" key="1">
    <source>
        <dbReference type="ARBA" id="ARBA00022588"/>
    </source>
</evidence>
<dbReference type="InterPro" id="IPR051051">
    <property type="entry name" value="E3_ubiq-ligase_TRIM/RNF"/>
</dbReference>
<dbReference type="FunFam" id="2.60.120.920:FF:000004">
    <property type="entry name" value="Butyrophilin subfamily 1 member A1"/>
    <property type="match status" value="1"/>
</dbReference>
<organism evidence="12 13">
    <name type="scientific">Lates calcarifer</name>
    <name type="common">Barramundi</name>
    <name type="synonym">Holocentrus calcarifer</name>
    <dbReference type="NCBI Taxonomy" id="8187"/>
    <lineage>
        <taxon>Eukaryota</taxon>
        <taxon>Metazoa</taxon>
        <taxon>Chordata</taxon>
        <taxon>Craniata</taxon>
        <taxon>Vertebrata</taxon>
        <taxon>Euteleostomi</taxon>
        <taxon>Actinopterygii</taxon>
        <taxon>Neopterygii</taxon>
        <taxon>Teleostei</taxon>
        <taxon>Neoteleostei</taxon>
        <taxon>Acanthomorphata</taxon>
        <taxon>Carangaria</taxon>
        <taxon>Carangaria incertae sedis</taxon>
        <taxon>Centropomidae</taxon>
        <taxon>Lates</taxon>
    </lineage>
</organism>
<dbReference type="PROSITE" id="PS00518">
    <property type="entry name" value="ZF_RING_1"/>
    <property type="match status" value="1"/>
</dbReference>
<feature type="chain" id="PRO_5021278922" evidence="8">
    <location>
        <begin position="19"/>
        <end position="606"/>
    </location>
</feature>
<feature type="domain" description="B30.2/SPRY" evidence="11">
    <location>
        <begin position="385"/>
        <end position="600"/>
    </location>
</feature>
<evidence type="ECO:0000259" key="9">
    <source>
        <dbReference type="PROSITE" id="PS50089"/>
    </source>
</evidence>
<evidence type="ECO:0000256" key="6">
    <source>
        <dbReference type="PROSITE-ProRule" id="PRU00024"/>
    </source>
</evidence>
<dbReference type="InterPro" id="IPR013083">
    <property type="entry name" value="Znf_RING/FYVE/PHD"/>
</dbReference>